<proteinExistence type="predicted"/>
<feature type="transmembrane region" description="Helical" evidence="1">
    <location>
        <begin position="91"/>
        <end position="109"/>
    </location>
</feature>
<dbReference type="AlphaFoldDB" id="A0A1C4XU98"/>
<evidence type="ECO:0000313" key="3">
    <source>
        <dbReference type="Proteomes" id="UP000198243"/>
    </source>
</evidence>
<evidence type="ECO:0000313" key="2">
    <source>
        <dbReference type="EMBL" id="SCF11916.1"/>
    </source>
</evidence>
<dbReference type="RefSeq" id="WP_089020926.1">
    <property type="nucleotide sequence ID" value="NZ_LT607412.1"/>
</dbReference>
<evidence type="ECO:0000256" key="1">
    <source>
        <dbReference type="SAM" id="Phobius"/>
    </source>
</evidence>
<keyword evidence="3" id="KW-1185">Reference proteome</keyword>
<dbReference type="InterPro" id="IPR045713">
    <property type="entry name" value="DUF6069"/>
</dbReference>
<keyword evidence="1" id="KW-0472">Membrane</keyword>
<sequence length="141" mass="14286">MSATAEPSVTTATTTSSPRRRALGVAASVLACLAIWGIGEAGGVDYTIESPGQPALVIGPGEIFGIALGAALLGWAALALLERFVPRTARLIWISLAVLVTLLSFGPLFGTEATAGAKVALGAMHVAVAVALIALLPARRR</sequence>
<keyword evidence="1" id="KW-0812">Transmembrane</keyword>
<protein>
    <submittedName>
        <fullName evidence="2">Uncharacterized protein</fullName>
    </submittedName>
</protein>
<dbReference type="Pfam" id="PF19545">
    <property type="entry name" value="DUF6069"/>
    <property type="match status" value="1"/>
</dbReference>
<dbReference type="EMBL" id="LT607412">
    <property type="protein sequence ID" value="SCF11916.1"/>
    <property type="molecule type" value="Genomic_DNA"/>
</dbReference>
<accession>A0A1C4XU98</accession>
<dbReference type="Proteomes" id="UP000198243">
    <property type="component" value="Chromosome I"/>
</dbReference>
<name>A0A1C4XU98_9ACTN</name>
<feature type="transmembrane region" description="Helical" evidence="1">
    <location>
        <begin position="58"/>
        <end position="79"/>
    </location>
</feature>
<feature type="transmembrane region" description="Helical" evidence="1">
    <location>
        <begin position="115"/>
        <end position="136"/>
    </location>
</feature>
<keyword evidence="1" id="KW-1133">Transmembrane helix</keyword>
<dbReference type="OrthoDB" id="3392819at2"/>
<feature type="transmembrane region" description="Helical" evidence="1">
    <location>
        <begin position="21"/>
        <end position="38"/>
    </location>
</feature>
<gene>
    <name evidence="2" type="ORF">GA0070607_5758</name>
</gene>
<organism evidence="2 3">
    <name type="scientific">Micromonospora coriariae</name>
    <dbReference type="NCBI Taxonomy" id="285665"/>
    <lineage>
        <taxon>Bacteria</taxon>
        <taxon>Bacillati</taxon>
        <taxon>Actinomycetota</taxon>
        <taxon>Actinomycetes</taxon>
        <taxon>Micromonosporales</taxon>
        <taxon>Micromonosporaceae</taxon>
        <taxon>Micromonospora</taxon>
    </lineage>
</organism>
<reference evidence="3" key="1">
    <citation type="submission" date="2016-06" db="EMBL/GenBank/DDBJ databases">
        <authorList>
            <person name="Varghese N."/>
            <person name="Submissions Spin"/>
        </authorList>
    </citation>
    <scope>NUCLEOTIDE SEQUENCE [LARGE SCALE GENOMIC DNA]</scope>
    <source>
        <strain evidence="3">DSM 44875</strain>
    </source>
</reference>